<evidence type="ECO:0000313" key="3">
    <source>
        <dbReference type="EMBL" id="VYT01848.1"/>
    </source>
</evidence>
<dbReference type="EMBL" id="CACRSP010000004">
    <property type="protein sequence ID" value="VYT01848.1"/>
    <property type="molecule type" value="Genomic_DNA"/>
</dbReference>
<evidence type="ECO:0000256" key="1">
    <source>
        <dbReference type="SAM" id="Phobius"/>
    </source>
</evidence>
<feature type="transmembrane region" description="Helical" evidence="1">
    <location>
        <begin position="391"/>
        <end position="409"/>
    </location>
</feature>
<feature type="transmembrane region" description="Helical" evidence="1">
    <location>
        <begin position="333"/>
        <end position="355"/>
    </location>
</feature>
<feature type="transmembrane region" description="Helical" evidence="1">
    <location>
        <begin position="141"/>
        <end position="161"/>
    </location>
</feature>
<sequence>MNFKAGAMPYDPPVRPRSAAPIPLPHVPSANMLRLTIAYNTRTITLTVSDGPIVADLLPDIARRLGVLDPSIVYGGYRLITADGEPLSPSRTFAEQHVSDRSVLTLEPGASVDTDIVYDDVVEAVGASVQRVYRPWTKDHTTLTSLLISVGMLAISAGWLALFPVSIWNAALGIGFSVVLIALAALLHGKTMTVQATVIGLTASVFAAVGGYQLASYLVPDQAFHTLPLVGASAGLLVSGCLMAVAAPSTRPYGFIPIIIGLLAAIPGILSTLLPSWMANIWIIATMFAALAANALPWMCLSFARISVQSPHSDAEIFALPEPIDYAEVKQRYITGSTMLFIGRVSVATMLLIAMPLLNSLSTPLGAVICLVAFLAMLLDSRQIHTLREMCVTVSAAGLGIICTGLMSVRMHPEFSIPLTMLMLCCALATIVFTHVTRRRSLFATRMADTAETLCIMMLPPLAYLAITL</sequence>
<feature type="transmembrane region" description="Helical" evidence="1">
    <location>
        <begin position="361"/>
        <end position="379"/>
    </location>
</feature>
<keyword evidence="1" id="KW-0472">Membrane</keyword>
<protein>
    <recommendedName>
        <fullName evidence="2">EccD-like transmembrane domain-containing protein</fullName>
    </recommendedName>
</protein>
<evidence type="ECO:0000259" key="2">
    <source>
        <dbReference type="Pfam" id="PF19053"/>
    </source>
</evidence>
<dbReference type="AlphaFoldDB" id="A0A6N2T855"/>
<feature type="transmembrane region" description="Helical" evidence="1">
    <location>
        <begin position="253"/>
        <end position="274"/>
    </location>
</feature>
<reference evidence="3" key="1">
    <citation type="submission" date="2019-11" db="EMBL/GenBank/DDBJ databases">
        <authorList>
            <person name="Feng L."/>
        </authorList>
    </citation>
    <scope>NUCLEOTIDE SEQUENCE</scope>
    <source>
        <strain evidence="3">BdentiumLFYP24</strain>
    </source>
</reference>
<dbReference type="Pfam" id="PF08817">
    <property type="entry name" value="YukD"/>
    <property type="match status" value="1"/>
</dbReference>
<feature type="transmembrane region" description="Helical" evidence="1">
    <location>
        <begin position="167"/>
        <end position="187"/>
    </location>
</feature>
<organism evidence="3">
    <name type="scientific">Bifidobacterium dentium</name>
    <dbReference type="NCBI Taxonomy" id="1689"/>
    <lineage>
        <taxon>Bacteria</taxon>
        <taxon>Bacillati</taxon>
        <taxon>Actinomycetota</taxon>
        <taxon>Actinomycetes</taxon>
        <taxon>Bifidobacteriales</taxon>
        <taxon>Bifidobacteriaceae</taxon>
        <taxon>Bifidobacterium</taxon>
    </lineage>
</organism>
<feature type="transmembrane region" description="Helical" evidence="1">
    <location>
        <begin position="280"/>
        <end position="301"/>
    </location>
</feature>
<accession>A0A6N2T855</accession>
<dbReference type="Pfam" id="PF19053">
    <property type="entry name" value="EccD"/>
    <property type="match status" value="1"/>
</dbReference>
<feature type="transmembrane region" description="Helical" evidence="1">
    <location>
        <begin position="227"/>
        <end position="246"/>
    </location>
</feature>
<gene>
    <name evidence="3" type="ORF">BDLFYP24_01875</name>
</gene>
<feature type="transmembrane region" description="Helical" evidence="1">
    <location>
        <begin position="194"/>
        <end position="215"/>
    </location>
</feature>
<keyword evidence="1" id="KW-0812">Transmembrane</keyword>
<keyword evidence="1" id="KW-1133">Transmembrane helix</keyword>
<proteinExistence type="predicted"/>
<dbReference type="InterPro" id="IPR024962">
    <property type="entry name" value="YukD-like"/>
</dbReference>
<dbReference type="InterPro" id="IPR044049">
    <property type="entry name" value="EccD_transm"/>
</dbReference>
<name>A0A6N2T855_9BIFI</name>
<feature type="transmembrane region" description="Helical" evidence="1">
    <location>
        <begin position="415"/>
        <end position="436"/>
    </location>
</feature>
<feature type="domain" description="EccD-like transmembrane" evidence="2">
    <location>
        <begin position="147"/>
        <end position="465"/>
    </location>
</feature>